<evidence type="ECO:0000256" key="5">
    <source>
        <dbReference type="SAM" id="MobiDB-lite"/>
    </source>
</evidence>
<dbReference type="Gene3D" id="1.20.58.1380">
    <property type="match status" value="1"/>
</dbReference>
<dbReference type="GO" id="GO:0000972">
    <property type="term" value="P:transcription-dependent tethering of RNA polymerase II gene DNA at nuclear periphery"/>
    <property type="evidence" value="ECO:0007669"/>
    <property type="project" value="TreeGrafter"/>
</dbReference>
<feature type="region of interest" description="Disordered" evidence="5">
    <location>
        <begin position="1"/>
        <end position="38"/>
    </location>
</feature>
<dbReference type="AlphaFoldDB" id="A0A0H5R7N8"/>
<dbReference type="GO" id="GO:0031080">
    <property type="term" value="C:nuclear pore outer ring"/>
    <property type="evidence" value="ECO:0007669"/>
    <property type="project" value="TreeGrafter"/>
</dbReference>
<name>A0A0H5R7N8_9EUKA</name>
<dbReference type="GO" id="GO:0017056">
    <property type="term" value="F:structural constituent of nuclear pore"/>
    <property type="evidence" value="ECO:0007669"/>
    <property type="project" value="InterPro"/>
</dbReference>
<dbReference type="PANTHER" id="PTHR13405:SF11">
    <property type="entry name" value="NUCLEAR PORE COMPLEX PROTEIN NUP133"/>
    <property type="match status" value="1"/>
</dbReference>
<dbReference type="Gene3D" id="2.130.10.10">
    <property type="entry name" value="YVTN repeat-like/Quinoprotein amine dehydrogenase"/>
    <property type="match status" value="1"/>
</dbReference>
<dbReference type="EMBL" id="HACM01009696">
    <property type="protein sequence ID" value="CRZ10138.1"/>
    <property type="molecule type" value="Transcribed_RNA"/>
</dbReference>
<evidence type="ECO:0000256" key="4">
    <source>
        <dbReference type="ARBA" id="ARBA00023242"/>
    </source>
</evidence>
<keyword evidence="4" id="KW-0539">Nucleus</keyword>
<dbReference type="GO" id="GO:0006606">
    <property type="term" value="P:protein import into nucleus"/>
    <property type="evidence" value="ECO:0007669"/>
    <property type="project" value="TreeGrafter"/>
</dbReference>
<feature type="compositionally biased region" description="Low complexity" evidence="5">
    <location>
        <begin position="15"/>
        <end position="28"/>
    </location>
</feature>
<dbReference type="SUPFAM" id="SSF117289">
    <property type="entry name" value="Nucleoporin domain"/>
    <property type="match status" value="1"/>
</dbReference>
<keyword evidence="3" id="KW-0813">Transport</keyword>
<comment type="similarity">
    <text evidence="2">Belongs to the nucleoporin Nup133 family.</text>
</comment>
<evidence type="ECO:0000313" key="6">
    <source>
        <dbReference type="EMBL" id="CRZ10138.1"/>
    </source>
</evidence>
<evidence type="ECO:0000256" key="3">
    <source>
        <dbReference type="ARBA" id="ARBA00022448"/>
    </source>
</evidence>
<sequence>MSSFLRTLRAPQSPGPTAVTVPTASPPSSRKRGRRTSGSFLSRNDFRVLELVVTCPSIVRQTIKECLSMRPNSISSSFQPSGFAVIVSPTRLIVWNAFRPEEAPIALAFEDHDVNVRSSRLVALIYDRPVHQRNLQAIVYAQPKGLVVHITTSGQQSRLSLQLRVDEKVTVIALVTSRLCLIGTSKQRLLQLRISSEGLTSSDIDVDGVVQRGVLGRIVSSFGRTSATNAIPNPYLALACHSPMRGLAMTANVIEEFSASETGHWSIDWSSSAPIQDVAAVCPESSDQRFVDFAVCQQNVAILVSCRVGPLNQLRHCIGMYERKQGGIFPLHHSRLIESFEVDEESARSLQVEMSDQDPSLAFIYGQKTVLMFDLATGVNDCIRFDDPVLLGGGRGRDHRGCFFISATNGIICARLARGPSTAALAFSELTTEGRVNGEGGDSNLFSAFAAFQQARISNCRAMVAALGDVNMNEAAVNVSVRIMDASFSSMSLPDKQSRHAAFNEFLRAVPSADSPLWERLFPETQATIQEHGDAIEIALALHQILHVPAGQFHEVLASSRDAFDTARREFVHNVMSACIAKRDNLMGAGRVEDQFFSQISTLVPSLPEFISHLSNVNGTALLQLVFVCRVMRIIFSLASEAVQRIQSCFALSYWIFDNKTRSMLRSLLNLLRDAVVYQSANPEHLHEGFAYMNYYYVSSVLLNGYILQFTAADNVPGCHALRQELDHAYQSDRLSCSRDMVDLAPAHPDRRHQYALGFEFAERFADFAVLAELCELCSWPERSDAYLREYGDPYATACCSTWYSRRQYDKLMANVGKPWLDTFLTDKPLLSWVLDLDKKDYDNASRKLSTLADDCALESRLRLSFSAMAKLTCLRVSVPNQDDLDRFDNQIALIQSQSVLKRPPTAALTPDEQIALLIQQASQSSDDGRDALVAASRLMRLQYSDAALSLLLSTLLDKDLHSLLTLSALLSVATGTTEHVVQVTAANKSLSYDVIRELASDQLPSVRELIKSFPERLVDAGRVLSTITDYVEIESHRRQ</sequence>
<dbReference type="InterPro" id="IPR037624">
    <property type="entry name" value="Nup133-like"/>
</dbReference>
<organism evidence="6">
    <name type="scientific">Spongospora subterranea</name>
    <dbReference type="NCBI Taxonomy" id="70186"/>
    <lineage>
        <taxon>Eukaryota</taxon>
        <taxon>Sar</taxon>
        <taxon>Rhizaria</taxon>
        <taxon>Endomyxa</taxon>
        <taxon>Phytomyxea</taxon>
        <taxon>Plasmodiophorida</taxon>
        <taxon>Plasmodiophoridae</taxon>
        <taxon>Spongospora</taxon>
    </lineage>
</organism>
<proteinExistence type="inferred from homology"/>
<protein>
    <submittedName>
        <fullName evidence="6">Uncharacterized protein</fullName>
    </submittedName>
</protein>
<dbReference type="InterPro" id="IPR015943">
    <property type="entry name" value="WD40/YVTN_repeat-like_dom_sf"/>
</dbReference>
<accession>A0A0H5R7N8</accession>
<dbReference type="GO" id="GO:0016973">
    <property type="term" value="P:poly(A)+ mRNA export from nucleus"/>
    <property type="evidence" value="ECO:0007669"/>
    <property type="project" value="TreeGrafter"/>
</dbReference>
<dbReference type="PANTHER" id="PTHR13405">
    <property type="entry name" value="NUCLEAR PORE COMPLEX PROTEIN NUP133"/>
    <property type="match status" value="1"/>
</dbReference>
<evidence type="ECO:0000256" key="1">
    <source>
        <dbReference type="ARBA" id="ARBA00004123"/>
    </source>
</evidence>
<reference evidence="6" key="1">
    <citation type="submission" date="2015-04" db="EMBL/GenBank/DDBJ databases">
        <title>The genome sequence of the plant pathogenic Rhizarian Plasmodiophora brassicae reveals insights in its biotrophic life cycle and the origin of chitin synthesis.</title>
        <authorList>
            <person name="Schwelm A."/>
            <person name="Fogelqvist J."/>
            <person name="Knaust A."/>
            <person name="Julke S."/>
            <person name="Lilja T."/>
            <person name="Dhandapani V."/>
            <person name="Bonilla-Rosso G."/>
            <person name="Karlsson M."/>
            <person name="Shevchenko A."/>
            <person name="Choi S.R."/>
            <person name="Kim H.G."/>
            <person name="Park J.Y."/>
            <person name="Lim Y.P."/>
            <person name="Ludwig-Muller J."/>
            <person name="Dixelius C."/>
        </authorList>
    </citation>
    <scope>NUCLEOTIDE SEQUENCE</scope>
    <source>
        <tissue evidence="6">Potato root galls</tissue>
    </source>
</reference>
<evidence type="ECO:0000256" key="2">
    <source>
        <dbReference type="ARBA" id="ARBA00005569"/>
    </source>
</evidence>
<comment type="subcellular location">
    <subcellularLocation>
        <location evidence="1">Nucleus</location>
    </subcellularLocation>
</comment>